<evidence type="ECO:0000259" key="8">
    <source>
        <dbReference type="Pfam" id="PF03636"/>
    </source>
</evidence>
<evidence type="ECO:0000259" key="7">
    <source>
        <dbReference type="Pfam" id="PF03632"/>
    </source>
</evidence>
<reference evidence="9 10" key="1">
    <citation type="submission" date="2023-06" db="EMBL/GenBank/DDBJ databases">
        <title>Black Yeasts Isolated from many extreme environments.</title>
        <authorList>
            <person name="Coleine C."/>
            <person name="Stajich J.E."/>
            <person name="Selbmann L."/>
        </authorList>
    </citation>
    <scope>NUCLEOTIDE SEQUENCE [LARGE SCALE GENOMIC DNA]</scope>
    <source>
        <strain evidence="9 10">CCFEE 5887</strain>
    </source>
</reference>
<evidence type="ECO:0000256" key="1">
    <source>
        <dbReference type="ARBA" id="ARBA00001576"/>
    </source>
</evidence>
<dbReference type="PANTHER" id="PTHR11051">
    <property type="entry name" value="GLYCOSYL HYDROLASE-RELATED"/>
    <property type="match status" value="1"/>
</dbReference>
<feature type="domain" description="Glycoside hydrolase family 65 N-terminal" evidence="8">
    <location>
        <begin position="55"/>
        <end position="326"/>
    </location>
</feature>
<dbReference type="AlphaFoldDB" id="A0AAV9QKM7"/>
<comment type="caution">
    <text evidence="9">The sequence shown here is derived from an EMBL/GenBank/DDBJ whole genome shotgun (WGS) entry which is preliminary data.</text>
</comment>
<dbReference type="Pfam" id="PF03632">
    <property type="entry name" value="Glyco_hydro_65m"/>
    <property type="match status" value="1"/>
</dbReference>
<dbReference type="Gene3D" id="1.50.10.10">
    <property type="match status" value="1"/>
</dbReference>
<evidence type="ECO:0000256" key="2">
    <source>
        <dbReference type="ARBA" id="ARBA00006768"/>
    </source>
</evidence>
<dbReference type="GO" id="GO:0030246">
    <property type="term" value="F:carbohydrate binding"/>
    <property type="evidence" value="ECO:0007669"/>
    <property type="project" value="InterPro"/>
</dbReference>
<keyword evidence="10" id="KW-1185">Reference proteome</keyword>
<dbReference type="SUPFAM" id="SSF48208">
    <property type="entry name" value="Six-hairpin glycosidases"/>
    <property type="match status" value="1"/>
</dbReference>
<keyword evidence="5" id="KW-0325">Glycoprotein</keyword>
<sequence length="1089" mass="116667">MALMKRKTEPSFIALLTAGLLFSVASAQSGNASTTYKTRFPGVTWDAANWVLSTTNLDQGHYQSRATVANGYHGINVAALGPFFEVDTSVAGDDINGWPLFGRRQTFATVGGFWDSQPKLNGTNFPWLDQYGWDTAISGIPHWGGLVVDLGGNNFLAASTNKSTISNFKSSLDMKNGLMNWAFTWKPSGNHGSFNVSYQMFAHRLNVNQGFVTMNITATKGTNVSIANVLNGDCAVRTTAGQNGMDSSNPNLIFASVSPNGVSNVTAWVYAAVSQTGANVSSGQSGSLDRPYVGSNASSIASMYQMNLQAGKTATITKFVGIASSDGYAQPRAVARDAALKAAAAGYSASLQSHMAEWNANFPTSSVDDFSYPQNGTLPDDPYIIEAAIAAVANPYHLLQNTISENAYLASNNASINSHSIAVGGLGSDSYAGQIFWDAEIWMQPGLVAAFPAAGQGIAKYRTARYQQAMANVKTAYQSSQNKTHFSANAAIFPWTSGRFGNCTATGPCWDYEYHINGDIGQEFTNYWVSSGDTAFFRESLYPIYDSVATLYSELLVKNGSNWALLNMTDPDEYANHVDNGAFTNALISQHLSQANAFRGMFNGTPNATWAAQADNVVIAKDAEADITLEYVGMNGSVAVKQADVILNTFPLGFTGQNYTSEDSLSDLDYYAAKTATNGPAMTYAIFSIIANSVSPSGCSSYTYQQASTYPYLRGPWFQFSEQLVDNYQANGGTHPAYPFLTGHGGSNQVVLFGYLGLRFVPDFNLHIDPSLPPQIPQIKYRTFHWHGWPISASSNQTHTVLSRDDNISPAEGAVPNATYTNTPIPVLVGPVGSPARAKLSLAPNSSITIENRQIGQIKTTPNNLAQCLPVTSPDDFLPGQFPIAAVDGAASTKWQPALANRTASITVSLAPGYRVTGMQFDWAQAPPWNYSVLFHNGTLKNPSAASSSSGQPGVLRVASNDRLKIANAYNATEILDIGPLESNITMFNVPATQQVFTAKYATLQIWGSLANGTMTAKNMAGAGATVAEWSIIVEGLEGSTTSSTKRDLGGNLRSRGPDANGDVDVDVLMKLGRVARYMEARERMGMTT</sequence>
<dbReference type="InterPro" id="IPR005196">
    <property type="entry name" value="Glyco_hydro_65_N"/>
</dbReference>
<dbReference type="Gene3D" id="2.70.98.40">
    <property type="entry name" value="Glycoside hydrolase, family 65, N-terminal domain"/>
    <property type="match status" value="1"/>
</dbReference>
<gene>
    <name evidence="9" type="primary">ATH1</name>
    <name evidence="9" type="ORF">LTR25_001503</name>
</gene>
<dbReference type="FunFam" id="1.50.10.10:FF:000032">
    <property type="entry name" value="Vacuolar acid trehalase"/>
    <property type="match status" value="1"/>
</dbReference>
<keyword evidence="4 9" id="KW-0378">Hydrolase</keyword>
<comment type="catalytic activity">
    <reaction evidence="1">
        <text>alpha,alpha-trehalose + H2O = alpha-D-glucose + beta-D-glucose</text>
        <dbReference type="Rhea" id="RHEA:32675"/>
        <dbReference type="ChEBI" id="CHEBI:15377"/>
        <dbReference type="ChEBI" id="CHEBI:15903"/>
        <dbReference type="ChEBI" id="CHEBI:16551"/>
        <dbReference type="ChEBI" id="CHEBI:17925"/>
        <dbReference type="EC" id="3.2.1.28"/>
    </reaction>
</comment>
<dbReference type="InterPro" id="IPR011013">
    <property type="entry name" value="Gal_mutarotase_sf_dom"/>
</dbReference>
<evidence type="ECO:0000256" key="3">
    <source>
        <dbReference type="ARBA" id="ARBA00012757"/>
    </source>
</evidence>
<proteinExistence type="inferred from homology"/>
<feature type="signal peptide" evidence="6">
    <location>
        <begin position="1"/>
        <end position="27"/>
    </location>
</feature>
<dbReference type="Pfam" id="PF03636">
    <property type="entry name" value="Glyco_hydro_65N"/>
    <property type="match status" value="1"/>
</dbReference>
<evidence type="ECO:0000256" key="4">
    <source>
        <dbReference type="ARBA" id="ARBA00022801"/>
    </source>
</evidence>
<dbReference type="InterPro" id="IPR037018">
    <property type="entry name" value="GH65_N"/>
</dbReference>
<evidence type="ECO:0000256" key="5">
    <source>
        <dbReference type="ARBA" id="ARBA00023180"/>
    </source>
</evidence>
<dbReference type="PANTHER" id="PTHR11051:SF8">
    <property type="entry name" value="PROTEIN-GLUCOSYLGALACTOSYLHYDROXYLYSINE GLUCOSIDASE"/>
    <property type="match status" value="1"/>
</dbReference>
<dbReference type="GO" id="GO:0005993">
    <property type="term" value="P:trehalose catabolic process"/>
    <property type="evidence" value="ECO:0007669"/>
    <property type="project" value="TreeGrafter"/>
</dbReference>
<keyword evidence="6" id="KW-0732">Signal</keyword>
<accession>A0AAV9QKM7</accession>
<feature type="chain" id="PRO_5043620114" description="alpha,alpha-trehalase" evidence="6">
    <location>
        <begin position="28"/>
        <end position="1089"/>
    </location>
</feature>
<dbReference type="EC" id="3.2.1.28" evidence="3"/>
<dbReference type="InterPro" id="IPR008928">
    <property type="entry name" value="6-hairpin_glycosidase_sf"/>
</dbReference>
<feature type="domain" description="Glycoside hydrolase family 65 central catalytic" evidence="7">
    <location>
        <begin position="417"/>
        <end position="596"/>
    </location>
</feature>
<dbReference type="InterPro" id="IPR012341">
    <property type="entry name" value="6hp_glycosidase-like_sf"/>
</dbReference>
<protein>
    <recommendedName>
        <fullName evidence="3">alpha,alpha-trehalase</fullName>
        <ecNumber evidence="3">3.2.1.28</ecNumber>
    </recommendedName>
</protein>
<dbReference type="EMBL" id="JAXLQG010000002">
    <property type="protein sequence ID" value="KAK5543888.1"/>
    <property type="molecule type" value="Genomic_DNA"/>
</dbReference>
<dbReference type="GO" id="GO:0004555">
    <property type="term" value="F:alpha,alpha-trehalase activity"/>
    <property type="evidence" value="ECO:0007669"/>
    <property type="project" value="UniProtKB-EC"/>
</dbReference>
<evidence type="ECO:0000313" key="10">
    <source>
        <dbReference type="Proteomes" id="UP001345827"/>
    </source>
</evidence>
<evidence type="ECO:0000313" key="9">
    <source>
        <dbReference type="EMBL" id="KAK5543888.1"/>
    </source>
</evidence>
<comment type="similarity">
    <text evidence="2">Belongs to the glycosyl hydrolase 65 family.</text>
</comment>
<dbReference type="Proteomes" id="UP001345827">
    <property type="component" value="Unassembled WGS sequence"/>
</dbReference>
<keyword evidence="9" id="KW-0326">Glycosidase</keyword>
<dbReference type="Gene3D" id="2.60.120.260">
    <property type="entry name" value="Galactose-binding domain-like"/>
    <property type="match status" value="1"/>
</dbReference>
<dbReference type="SUPFAM" id="SSF74650">
    <property type="entry name" value="Galactose mutarotase-like"/>
    <property type="match status" value="1"/>
</dbReference>
<dbReference type="InterPro" id="IPR005195">
    <property type="entry name" value="Glyco_hydro_65_M"/>
</dbReference>
<organism evidence="9 10">
    <name type="scientific">Vermiconidia calcicola</name>
    <dbReference type="NCBI Taxonomy" id="1690605"/>
    <lineage>
        <taxon>Eukaryota</taxon>
        <taxon>Fungi</taxon>
        <taxon>Dikarya</taxon>
        <taxon>Ascomycota</taxon>
        <taxon>Pezizomycotina</taxon>
        <taxon>Dothideomycetes</taxon>
        <taxon>Dothideomycetidae</taxon>
        <taxon>Mycosphaerellales</taxon>
        <taxon>Extremaceae</taxon>
        <taxon>Vermiconidia</taxon>
    </lineage>
</organism>
<name>A0AAV9QKM7_9PEZI</name>
<dbReference type="GO" id="GO:0009277">
    <property type="term" value="C:fungal-type cell wall"/>
    <property type="evidence" value="ECO:0007669"/>
    <property type="project" value="TreeGrafter"/>
</dbReference>
<evidence type="ECO:0000256" key="6">
    <source>
        <dbReference type="SAM" id="SignalP"/>
    </source>
</evidence>